<accession>A0A3P8CLW1</accession>
<dbReference type="Proteomes" id="UP000050761">
    <property type="component" value="Unassembled WGS sequence"/>
</dbReference>
<accession>A0A183GI56</accession>
<organism evidence="2 3">
    <name type="scientific">Heligmosomoides polygyrus</name>
    <name type="common">Parasitic roundworm</name>
    <dbReference type="NCBI Taxonomy" id="6339"/>
    <lineage>
        <taxon>Eukaryota</taxon>
        <taxon>Metazoa</taxon>
        <taxon>Ecdysozoa</taxon>
        <taxon>Nematoda</taxon>
        <taxon>Chromadorea</taxon>
        <taxon>Rhabditida</taxon>
        <taxon>Rhabditina</taxon>
        <taxon>Rhabditomorpha</taxon>
        <taxon>Strongyloidea</taxon>
        <taxon>Heligmosomidae</taxon>
        <taxon>Heligmosomoides</taxon>
    </lineage>
</organism>
<reference evidence="3" key="2">
    <citation type="submission" date="2019-09" db="UniProtKB">
        <authorList>
            <consortium name="WormBaseParasite"/>
        </authorList>
    </citation>
    <scope>IDENTIFICATION</scope>
</reference>
<dbReference type="AlphaFoldDB" id="A0A183GI56"/>
<keyword evidence="2" id="KW-1185">Reference proteome</keyword>
<evidence type="ECO:0000313" key="1">
    <source>
        <dbReference type="EMBL" id="VDP31700.1"/>
    </source>
</evidence>
<name>A0A183GI56_HELPZ</name>
<proteinExistence type="predicted"/>
<protein>
    <submittedName>
        <fullName evidence="3">ABC transporter ATP-binding protein</fullName>
    </submittedName>
</protein>
<dbReference type="EMBL" id="UZAH01033856">
    <property type="protein sequence ID" value="VDP31700.1"/>
    <property type="molecule type" value="Genomic_DNA"/>
</dbReference>
<evidence type="ECO:0000313" key="2">
    <source>
        <dbReference type="Proteomes" id="UP000050761"/>
    </source>
</evidence>
<evidence type="ECO:0000313" key="3">
    <source>
        <dbReference type="WBParaSite" id="HPBE_0002229801-mRNA-1"/>
    </source>
</evidence>
<gene>
    <name evidence="1" type="ORF">HPBE_LOCUS22297</name>
</gene>
<reference evidence="1 2" key="1">
    <citation type="submission" date="2018-11" db="EMBL/GenBank/DDBJ databases">
        <authorList>
            <consortium name="Pathogen Informatics"/>
        </authorList>
    </citation>
    <scope>NUCLEOTIDE SEQUENCE [LARGE SCALE GENOMIC DNA]</scope>
</reference>
<sequence>MMLLDGVEKMFMMKGTEVVNGLMPMKSVMVQSRAKRASARHAVRCVGALVTI</sequence>
<dbReference type="WBParaSite" id="HPBE_0002229801-mRNA-1">
    <property type="protein sequence ID" value="HPBE_0002229801-mRNA-1"/>
    <property type="gene ID" value="HPBE_0002229801"/>
</dbReference>